<dbReference type="PANTHER" id="PTHR46535:SF1">
    <property type="entry name" value="NEDD4-BINDING PROTEIN 2"/>
    <property type="match status" value="1"/>
</dbReference>
<dbReference type="OrthoDB" id="4080456at2759"/>
<dbReference type="InterPro" id="IPR002625">
    <property type="entry name" value="Smr_dom"/>
</dbReference>
<dbReference type="SMART" id="SM00463">
    <property type="entry name" value="SMR"/>
    <property type="match status" value="1"/>
</dbReference>
<evidence type="ECO:0000256" key="1">
    <source>
        <dbReference type="ARBA" id="ARBA00022786"/>
    </source>
</evidence>
<proteinExistence type="predicted"/>
<organism evidence="5 6">
    <name type="scientific">Pichia californica</name>
    <dbReference type="NCBI Taxonomy" id="460514"/>
    <lineage>
        <taxon>Eukaryota</taxon>
        <taxon>Fungi</taxon>
        <taxon>Dikarya</taxon>
        <taxon>Ascomycota</taxon>
        <taxon>Saccharomycotina</taxon>
        <taxon>Pichiomycetes</taxon>
        <taxon>Pichiales</taxon>
        <taxon>Pichiaceae</taxon>
        <taxon>Pichia</taxon>
    </lineage>
</organism>
<evidence type="ECO:0000313" key="5">
    <source>
        <dbReference type="EMBL" id="KAG0687837.1"/>
    </source>
</evidence>
<dbReference type="Proteomes" id="UP000697127">
    <property type="component" value="Unassembled WGS sequence"/>
</dbReference>
<feature type="compositionally biased region" description="Low complexity" evidence="2">
    <location>
        <begin position="112"/>
        <end position="126"/>
    </location>
</feature>
<dbReference type="GO" id="GO:0005634">
    <property type="term" value="C:nucleus"/>
    <property type="evidence" value="ECO:0007669"/>
    <property type="project" value="TreeGrafter"/>
</dbReference>
<reference evidence="5" key="1">
    <citation type="submission" date="2020-11" db="EMBL/GenBank/DDBJ databases">
        <title>Kefir isolates.</title>
        <authorList>
            <person name="Marcisauskas S."/>
            <person name="Kim Y."/>
            <person name="Blasche S."/>
        </authorList>
    </citation>
    <scope>NUCLEOTIDE SEQUENCE</scope>
    <source>
        <strain evidence="5">Olga-1</strain>
    </source>
</reference>
<dbReference type="PROSITE" id="PS50828">
    <property type="entry name" value="SMR"/>
    <property type="match status" value="1"/>
</dbReference>
<keyword evidence="6" id="KW-1185">Reference proteome</keyword>
<dbReference type="AlphaFoldDB" id="A0A9P6WJ19"/>
<dbReference type="InterPro" id="IPR052772">
    <property type="entry name" value="Endo/PolyKinase_Domain-Protein"/>
</dbReference>
<evidence type="ECO:0000259" key="3">
    <source>
        <dbReference type="PROSITE" id="PS50828"/>
    </source>
</evidence>
<name>A0A9P6WJ19_9ASCO</name>
<dbReference type="InterPro" id="IPR003892">
    <property type="entry name" value="CUE"/>
</dbReference>
<dbReference type="Gene3D" id="3.30.1370.110">
    <property type="match status" value="1"/>
</dbReference>
<feature type="compositionally biased region" description="Polar residues" evidence="2">
    <location>
        <begin position="127"/>
        <end position="148"/>
    </location>
</feature>
<feature type="compositionally biased region" description="Polar residues" evidence="2">
    <location>
        <begin position="101"/>
        <end position="111"/>
    </location>
</feature>
<dbReference type="GO" id="GO:0004519">
    <property type="term" value="F:endonuclease activity"/>
    <property type="evidence" value="ECO:0007669"/>
    <property type="project" value="TreeGrafter"/>
</dbReference>
<evidence type="ECO:0000256" key="2">
    <source>
        <dbReference type="SAM" id="MobiDB-lite"/>
    </source>
</evidence>
<gene>
    <name evidence="5" type="ORF">C6P40_001820</name>
</gene>
<sequence length="550" mass="63035">MDDFLQNEALSENLLKLSELFPDITLRHIMHILKISNDDFDSSVEQILNYELIKDELEKIDEEENQKNILLKKKPSEWEIIESQKHNAYVKPKGRKKGKQGNDNNNHTKMMSNCSSRRSSVSVSNSTKLSTFGNQKRRTSLTASSDSMMSGLRDNDSNVHTSSNLLASTMESLHIKELAKKLELEDEIMEILEISEKDRDLVDWYVTQNSLKKINIIYDIMLNFSPDETIDNQPRNKIDTVSLDILFPSDQKRTRGVMSMAELIKHGVGSIPTADSSWDELQSLIDDNPELDLPKKFYLLAMNWYEKDLAKILHAAIVLNNCFQKKPKINKIILDINKIETQNYNNATGNDVYDIESDGFFKVDGAGRIDKTEFVCDEDIDTSTTSSNLKSLDSLEWRANKLKSSRDTTNNKLLKSFYSQSISETKSNMRSHHESTQSKELKHKIENAKKSFVIDCHSLSVENALIALKESLAYWWDLEMYYRNVKNTRFEVTSVTHLQPFTIITGRGLHSGGGIPKIKNATIRYLNANGYKFDERISTIKVLGKHKTRK</sequence>
<dbReference type="GO" id="GO:0043130">
    <property type="term" value="F:ubiquitin binding"/>
    <property type="evidence" value="ECO:0007669"/>
    <property type="project" value="InterPro"/>
</dbReference>
<dbReference type="PROSITE" id="PS51140">
    <property type="entry name" value="CUE"/>
    <property type="match status" value="1"/>
</dbReference>
<evidence type="ECO:0000313" key="6">
    <source>
        <dbReference type="Proteomes" id="UP000697127"/>
    </source>
</evidence>
<keyword evidence="1" id="KW-0833">Ubl conjugation pathway</keyword>
<feature type="domain" description="CUE" evidence="4">
    <location>
        <begin position="9"/>
        <end position="52"/>
    </location>
</feature>
<protein>
    <recommendedName>
        <fullName evidence="7">Smr domain-containing protein</fullName>
    </recommendedName>
</protein>
<dbReference type="SUPFAM" id="SSF160443">
    <property type="entry name" value="SMR domain-like"/>
    <property type="match status" value="1"/>
</dbReference>
<dbReference type="EMBL" id="PUHW01000210">
    <property type="protein sequence ID" value="KAG0687837.1"/>
    <property type="molecule type" value="Genomic_DNA"/>
</dbReference>
<comment type="caution">
    <text evidence="5">The sequence shown here is derived from an EMBL/GenBank/DDBJ whole genome shotgun (WGS) entry which is preliminary data.</text>
</comment>
<dbReference type="PANTHER" id="PTHR46535">
    <property type="entry name" value="NEDD4-BINDING PROTEIN 2"/>
    <property type="match status" value="1"/>
</dbReference>
<dbReference type="InterPro" id="IPR036063">
    <property type="entry name" value="Smr_dom_sf"/>
</dbReference>
<dbReference type="CDD" id="cd14279">
    <property type="entry name" value="CUE"/>
    <property type="match status" value="1"/>
</dbReference>
<feature type="region of interest" description="Disordered" evidence="2">
    <location>
        <begin position="85"/>
        <end position="156"/>
    </location>
</feature>
<accession>A0A9P6WJ19</accession>
<evidence type="ECO:0000259" key="4">
    <source>
        <dbReference type="PROSITE" id="PS51140"/>
    </source>
</evidence>
<feature type="domain" description="Smr" evidence="3">
    <location>
        <begin position="454"/>
        <end position="545"/>
    </location>
</feature>
<evidence type="ECO:0008006" key="7">
    <source>
        <dbReference type="Google" id="ProtNLM"/>
    </source>
</evidence>